<feature type="region of interest" description="Disordered" evidence="1">
    <location>
        <begin position="66"/>
        <end position="151"/>
    </location>
</feature>
<proteinExistence type="predicted"/>
<protein>
    <recommendedName>
        <fullName evidence="6">Transmembrane protein</fullName>
    </recommendedName>
</protein>
<evidence type="ECO:0000256" key="3">
    <source>
        <dbReference type="SAM" id="SignalP"/>
    </source>
</evidence>
<evidence type="ECO:0000313" key="4">
    <source>
        <dbReference type="EMBL" id="KAJ3487978.1"/>
    </source>
</evidence>
<keyword evidence="5" id="KW-1185">Reference proteome</keyword>
<feature type="compositionally biased region" description="Pro residues" evidence="1">
    <location>
        <begin position="129"/>
        <end position="141"/>
    </location>
</feature>
<gene>
    <name evidence="4" type="ORF">NLI96_g3153</name>
</gene>
<dbReference type="AlphaFoldDB" id="A0AAD5V9C3"/>
<comment type="caution">
    <text evidence="4">The sequence shown here is derived from an EMBL/GenBank/DDBJ whole genome shotgun (WGS) entry which is preliminary data.</text>
</comment>
<keyword evidence="2" id="KW-1133">Transmembrane helix</keyword>
<feature type="transmembrane region" description="Helical" evidence="2">
    <location>
        <begin position="155"/>
        <end position="180"/>
    </location>
</feature>
<sequence length="249" mass="27427">MRCWPTLIGALFVLVLSQLAFAQTEAFSDSTSPTDSLEGYDNDTSTTPLPVANVTDIYIRPVISSATSITPSPSSTPPLSSSGSHSLFISAPPSSSKSANRTRSHVTTNRPHTQSVFVGTRSFPHDRPPPATTRPPSPPPAAQQNSTNQPSRQPVVAIVFEVIAGVAGIFILISISRCIYSWKRTPSRDRIAGLLSRHQLDREMAELEREQMERRRRQWRRNSVQGPPPPPYQRAPSYETLPIHGEDHV</sequence>
<evidence type="ECO:0000256" key="1">
    <source>
        <dbReference type="SAM" id="MobiDB-lite"/>
    </source>
</evidence>
<evidence type="ECO:0000256" key="2">
    <source>
        <dbReference type="SAM" id="Phobius"/>
    </source>
</evidence>
<name>A0AAD5V9C3_9APHY</name>
<feature type="region of interest" description="Disordered" evidence="1">
    <location>
        <begin position="208"/>
        <end position="249"/>
    </location>
</feature>
<feature type="compositionally biased region" description="Polar residues" evidence="1">
    <location>
        <begin position="92"/>
        <end position="117"/>
    </location>
</feature>
<feature type="compositionally biased region" description="Low complexity" evidence="1">
    <location>
        <begin position="66"/>
        <end position="90"/>
    </location>
</feature>
<feature type="chain" id="PRO_5042258337" description="Transmembrane protein" evidence="3">
    <location>
        <begin position="23"/>
        <end position="249"/>
    </location>
</feature>
<keyword evidence="2" id="KW-0812">Transmembrane</keyword>
<reference evidence="4" key="1">
    <citation type="submission" date="2022-07" db="EMBL/GenBank/DDBJ databases">
        <title>Genome Sequence of Physisporinus lineatus.</title>
        <authorList>
            <person name="Buettner E."/>
        </authorList>
    </citation>
    <scope>NUCLEOTIDE SEQUENCE</scope>
    <source>
        <strain evidence="4">VT162</strain>
    </source>
</reference>
<organism evidence="4 5">
    <name type="scientific">Meripilus lineatus</name>
    <dbReference type="NCBI Taxonomy" id="2056292"/>
    <lineage>
        <taxon>Eukaryota</taxon>
        <taxon>Fungi</taxon>
        <taxon>Dikarya</taxon>
        <taxon>Basidiomycota</taxon>
        <taxon>Agaricomycotina</taxon>
        <taxon>Agaricomycetes</taxon>
        <taxon>Polyporales</taxon>
        <taxon>Meripilaceae</taxon>
        <taxon>Meripilus</taxon>
    </lineage>
</organism>
<feature type="signal peptide" evidence="3">
    <location>
        <begin position="1"/>
        <end position="22"/>
    </location>
</feature>
<evidence type="ECO:0008006" key="6">
    <source>
        <dbReference type="Google" id="ProtNLM"/>
    </source>
</evidence>
<keyword evidence="3" id="KW-0732">Signal</keyword>
<dbReference type="Proteomes" id="UP001212997">
    <property type="component" value="Unassembled WGS sequence"/>
</dbReference>
<accession>A0AAD5V9C3</accession>
<dbReference type="EMBL" id="JANAWD010000077">
    <property type="protein sequence ID" value="KAJ3487978.1"/>
    <property type="molecule type" value="Genomic_DNA"/>
</dbReference>
<evidence type="ECO:0000313" key="5">
    <source>
        <dbReference type="Proteomes" id="UP001212997"/>
    </source>
</evidence>
<keyword evidence="2" id="KW-0472">Membrane</keyword>
<feature type="region of interest" description="Disordered" evidence="1">
    <location>
        <begin position="27"/>
        <end position="49"/>
    </location>
</feature>